<evidence type="ECO:0000256" key="1">
    <source>
        <dbReference type="ARBA" id="ARBA00004429"/>
    </source>
</evidence>
<evidence type="ECO:0000259" key="9">
    <source>
        <dbReference type="PROSITE" id="PS50928"/>
    </source>
</evidence>
<keyword evidence="7 8" id="KW-0472">Membrane</keyword>
<evidence type="ECO:0000313" key="10">
    <source>
        <dbReference type="EMBL" id="QIE55929.1"/>
    </source>
</evidence>
<feature type="transmembrane region" description="Helical" evidence="8">
    <location>
        <begin position="278"/>
        <end position="298"/>
    </location>
</feature>
<evidence type="ECO:0000313" key="11">
    <source>
        <dbReference type="Proteomes" id="UP000503336"/>
    </source>
</evidence>
<feature type="transmembrane region" description="Helical" evidence="8">
    <location>
        <begin position="187"/>
        <end position="205"/>
    </location>
</feature>
<organism evidence="10 11">
    <name type="scientific">Pikeienuella piscinae</name>
    <dbReference type="NCBI Taxonomy" id="2748098"/>
    <lineage>
        <taxon>Bacteria</taxon>
        <taxon>Pseudomonadati</taxon>
        <taxon>Pseudomonadota</taxon>
        <taxon>Alphaproteobacteria</taxon>
        <taxon>Rhodobacterales</taxon>
        <taxon>Paracoccaceae</taxon>
        <taxon>Pikeienuella</taxon>
    </lineage>
</organism>
<feature type="transmembrane region" description="Helical" evidence="8">
    <location>
        <begin position="146"/>
        <end position="166"/>
    </location>
</feature>
<keyword evidence="4" id="KW-1003">Cell membrane</keyword>
<dbReference type="PANTHER" id="PTHR30614:SF41">
    <property type="entry name" value="INNER MEMBRANE AMINO-ACID ABC TRANSPORTER PERMEASE PROTEIN YHDY"/>
    <property type="match status" value="1"/>
</dbReference>
<dbReference type="CDD" id="cd06261">
    <property type="entry name" value="TM_PBP2"/>
    <property type="match status" value="1"/>
</dbReference>
<keyword evidence="11" id="KW-1185">Reference proteome</keyword>
<evidence type="ECO:0000256" key="8">
    <source>
        <dbReference type="RuleBase" id="RU363032"/>
    </source>
</evidence>
<proteinExistence type="inferred from homology"/>
<name>A0A7L5C235_9RHOB</name>
<evidence type="ECO:0000256" key="7">
    <source>
        <dbReference type="ARBA" id="ARBA00023136"/>
    </source>
</evidence>
<evidence type="ECO:0000256" key="4">
    <source>
        <dbReference type="ARBA" id="ARBA00022475"/>
    </source>
</evidence>
<dbReference type="InterPro" id="IPR035906">
    <property type="entry name" value="MetI-like_sf"/>
</dbReference>
<evidence type="ECO:0000256" key="3">
    <source>
        <dbReference type="ARBA" id="ARBA00022448"/>
    </source>
</evidence>
<evidence type="ECO:0000256" key="5">
    <source>
        <dbReference type="ARBA" id="ARBA00022692"/>
    </source>
</evidence>
<comment type="similarity">
    <text evidence="2">Belongs to the binding-protein-dependent transport system permease family. HisMQ subfamily.</text>
</comment>
<keyword evidence="6 8" id="KW-1133">Transmembrane helix</keyword>
<feature type="transmembrane region" description="Helical" evidence="8">
    <location>
        <begin position="83"/>
        <end position="100"/>
    </location>
</feature>
<keyword evidence="5 8" id="KW-0812">Transmembrane</keyword>
<dbReference type="Proteomes" id="UP000503336">
    <property type="component" value="Chromosome"/>
</dbReference>
<sequence length="349" mass="37784">MIAALDRWLRPLYATPGAAATNLAGLALLMLIVPPVLDWAIFSAVWSAEDMNGCPPEGGACWAFIRAKARLILFGRYVYVEQWRPVIATLILAALVAFSLNPRFWRPALAGAWVVGLILYSVLMWGGVLGLRYIDSSYWGGLPLTVLLTIFGTFFGIFLAIPIALARYSKLPAFRYVATVYVELVRGVPLISVLFMASVLIPVILPQGFAPSGLVRVLFGLTVFIAAYMAEVLRGGLQAIPSGQFEASRALGLSYFAMMVRVVLPQVFEIVLPPTVSLIIACLKGTSLVVIVAMLDLLGAAKAALADPKWIGFHVEAFVFAALIYAIMCGAISAYGRRIEGRLAQTRAK</sequence>
<feature type="transmembrane region" description="Helical" evidence="8">
    <location>
        <begin position="310"/>
        <end position="335"/>
    </location>
</feature>
<dbReference type="GO" id="GO:0006865">
    <property type="term" value="P:amino acid transport"/>
    <property type="evidence" value="ECO:0007669"/>
    <property type="project" value="TreeGrafter"/>
</dbReference>
<dbReference type="InterPro" id="IPR010065">
    <property type="entry name" value="AA_ABC_transptr_permease_3TM"/>
</dbReference>
<dbReference type="Gene3D" id="1.10.3720.10">
    <property type="entry name" value="MetI-like"/>
    <property type="match status" value="1"/>
</dbReference>
<accession>A0A7L5C235</accession>
<dbReference type="SUPFAM" id="SSF161098">
    <property type="entry name" value="MetI-like"/>
    <property type="match status" value="1"/>
</dbReference>
<reference evidence="10 11" key="1">
    <citation type="submission" date="2020-02" db="EMBL/GenBank/DDBJ databases">
        <title>complete genome sequence of Rhodobacteraceae bacterium.</title>
        <authorList>
            <person name="Park J."/>
            <person name="Kim Y.-S."/>
            <person name="Kim K.-H."/>
        </authorList>
    </citation>
    <scope>NUCLEOTIDE SEQUENCE [LARGE SCALE GENOMIC DNA]</scope>
    <source>
        <strain evidence="10 11">RR4-56</strain>
    </source>
</reference>
<dbReference type="KEGG" id="hdh:G5B40_10985"/>
<dbReference type="GO" id="GO:0022857">
    <property type="term" value="F:transmembrane transporter activity"/>
    <property type="evidence" value="ECO:0007669"/>
    <property type="project" value="InterPro"/>
</dbReference>
<dbReference type="PROSITE" id="PS50928">
    <property type="entry name" value="ABC_TM1"/>
    <property type="match status" value="1"/>
</dbReference>
<evidence type="ECO:0000256" key="6">
    <source>
        <dbReference type="ARBA" id="ARBA00022989"/>
    </source>
</evidence>
<dbReference type="Pfam" id="PF00528">
    <property type="entry name" value="BPD_transp_1"/>
    <property type="match status" value="1"/>
</dbReference>
<dbReference type="RefSeq" id="WP_165098468.1">
    <property type="nucleotide sequence ID" value="NZ_CP049056.1"/>
</dbReference>
<dbReference type="InterPro" id="IPR000515">
    <property type="entry name" value="MetI-like"/>
</dbReference>
<feature type="transmembrane region" description="Helical" evidence="8">
    <location>
        <begin position="112"/>
        <end position="134"/>
    </location>
</feature>
<dbReference type="InterPro" id="IPR043429">
    <property type="entry name" value="ArtM/GltK/GlnP/TcyL/YhdX-like"/>
</dbReference>
<dbReference type="AlphaFoldDB" id="A0A7L5C235"/>
<keyword evidence="3 8" id="KW-0813">Transport</keyword>
<evidence type="ECO:0000256" key="2">
    <source>
        <dbReference type="ARBA" id="ARBA00010072"/>
    </source>
</evidence>
<dbReference type="PANTHER" id="PTHR30614">
    <property type="entry name" value="MEMBRANE COMPONENT OF AMINO ACID ABC TRANSPORTER"/>
    <property type="match status" value="1"/>
</dbReference>
<feature type="domain" description="ABC transmembrane type-1" evidence="9">
    <location>
        <begin position="142"/>
        <end position="336"/>
    </location>
</feature>
<dbReference type="NCBIfam" id="TIGR01726">
    <property type="entry name" value="HEQRo_perm_3TM"/>
    <property type="match status" value="1"/>
</dbReference>
<comment type="subcellular location">
    <subcellularLocation>
        <location evidence="1">Cell inner membrane</location>
        <topology evidence="1">Multi-pass membrane protein</topology>
    </subcellularLocation>
    <subcellularLocation>
        <location evidence="8">Cell membrane</location>
        <topology evidence="8">Multi-pass membrane protein</topology>
    </subcellularLocation>
</comment>
<dbReference type="EMBL" id="CP049056">
    <property type="protein sequence ID" value="QIE55929.1"/>
    <property type="molecule type" value="Genomic_DNA"/>
</dbReference>
<dbReference type="GO" id="GO:0043190">
    <property type="term" value="C:ATP-binding cassette (ABC) transporter complex"/>
    <property type="evidence" value="ECO:0007669"/>
    <property type="project" value="InterPro"/>
</dbReference>
<protein>
    <submittedName>
        <fullName evidence="10">Amino acid ABC transporter permease</fullName>
    </submittedName>
</protein>
<feature type="transmembrane region" description="Helical" evidence="8">
    <location>
        <begin position="211"/>
        <end position="230"/>
    </location>
</feature>
<gene>
    <name evidence="10" type="ORF">G5B40_10985</name>
</gene>
<feature type="transmembrane region" description="Helical" evidence="8">
    <location>
        <begin position="12"/>
        <end position="33"/>
    </location>
</feature>